<organism evidence="2 3">
    <name type="scientific">Actinomadura sediminis</name>
    <dbReference type="NCBI Taxonomy" id="1038904"/>
    <lineage>
        <taxon>Bacteria</taxon>
        <taxon>Bacillati</taxon>
        <taxon>Actinomycetota</taxon>
        <taxon>Actinomycetes</taxon>
        <taxon>Streptosporangiales</taxon>
        <taxon>Thermomonosporaceae</taxon>
        <taxon>Actinomadura</taxon>
    </lineage>
</organism>
<sequence>MRRLLILPLLPLLAVTSCGLTVASAEEQADDDARATAREVARKLHRAADRPAQDIGHLADDIDGVEVLRLRPDGRAGATVVVRVPGTGTEPWPNEQQTVTVRRCFELRVTEKTDWQEEPDGVECPAGAPLTFAPWPEDPEIPSVEEIGKTLPRVPDGGTVSEAEVREAVASLDLDSRIKVQVGTVPTVDGVVGVVLTVKPYFGDALDCTVARVAPGGTNVWIPPRIQRMPGEAGCDLGNAVNPLPPPH</sequence>
<evidence type="ECO:0000313" key="3">
    <source>
        <dbReference type="Proteomes" id="UP001596972"/>
    </source>
</evidence>
<name>A0ABW3EP32_9ACTN</name>
<dbReference type="Proteomes" id="UP001596972">
    <property type="component" value="Unassembled WGS sequence"/>
</dbReference>
<evidence type="ECO:0000256" key="1">
    <source>
        <dbReference type="SAM" id="SignalP"/>
    </source>
</evidence>
<dbReference type="RefSeq" id="WP_378297733.1">
    <property type="nucleotide sequence ID" value="NZ_JBHTJA010000013.1"/>
</dbReference>
<keyword evidence="1" id="KW-0732">Signal</keyword>
<feature type="chain" id="PRO_5045929177" description="Translation initiation factor IF-2" evidence="1">
    <location>
        <begin position="26"/>
        <end position="248"/>
    </location>
</feature>
<reference evidence="3" key="1">
    <citation type="journal article" date="2019" name="Int. J. Syst. Evol. Microbiol.">
        <title>The Global Catalogue of Microorganisms (GCM) 10K type strain sequencing project: providing services to taxonomists for standard genome sequencing and annotation.</title>
        <authorList>
            <consortium name="The Broad Institute Genomics Platform"/>
            <consortium name="The Broad Institute Genome Sequencing Center for Infectious Disease"/>
            <person name="Wu L."/>
            <person name="Ma J."/>
        </authorList>
    </citation>
    <scope>NUCLEOTIDE SEQUENCE [LARGE SCALE GENOMIC DNA]</scope>
    <source>
        <strain evidence="3">JCM 31202</strain>
    </source>
</reference>
<gene>
    <name evidence="2" type="ORF">ACFQ11_10070</name>
</gene>
<evidence type="ECO:0000313" key="2">
    <source>
        <dbReference type="EMBL" id="MFD0900736.1"/>
    </source>
</evidence>
<feature type="signal peptide" evidence="1">
    <location>
        <begin position="1"/>
        <end position="25"/>
    </location>
</feature>
<keyword evidence="3" id="KW-1185">Reference proteome</keyword>
<proteinExistence type="predicted"/>
<dbReference type="PROSITE" id="PS51257">
    <property type="entry name" value="PROKAR_LIPOPROTEIN"/>
    <property type="match status" value="1"/>
</dbReference>
<accession>A0ABW3EP32</accession>
<evidence type="ECO:0008006" key="4">
    <source>
        <dbReference type="Google" id="ProtNLM"/>
    </source>
</evidence>
<comment type="caution">
    <text evidence="2">The sequence shown here is derived from an EMBL/GenBank/DDBJ whole genome shotgun (WGS) entry which is preliminary data.</text>
</comment>
<protein>
    <recommendedName>
        <fullName evidence="4">Translation initiation factor IF-2</fullName>
    </recommendedName>
</protein>
<dbReference type="EMBL" id="JBHTJA010000013">
    <property type="protein sequence ID" value="MFD0900736.1"/>
    <property type="molecule type" value="Genomic_DNA"/>
</dbReference>